<evidence type="ECO:0000313" key="3">
    <source>
        <dbReference type="Proteomes" id="UP000030170"/>
    </source>
</evidence>
<dbReference type="InterPro" id="IPR008538">
    <property type="entry name" value="Uma2"/>
</dbReference>
<evidence type="ECO:0000259" key="1">
    <source>
        <dbReference type="Pfam" id="PF05685"/>
    </source>
</evidence>
<dbReference type="CDD" id="cd06260">
    <property type="entry name" value="DUF820-like"/>
    <property type="match status" value="1"/>
</dbReference>
<dbReference type="Pfam" id="PF05685">
    <property type="entry name" value="Uma2"/>
    <property type="match status" value="1"/>
</dbReference>
<dbReference type="RefSeq" id="WP_036533212.1">
    <property type="nucleotide sequence ID" value="NZ_JJML01000021.1"/>
</dbReference>
<dbReference type="PANTHER" id="PTHR34107">
    <property type="entry name" value="SLL0198 PROTEIN-RELATED"/>
    <property type="match status" value="1"/>
</dbReference>
<dbReference type="SUPFAM" id="SSF52980">
    <property type="entry name" value="Restriction endonuclease-like"/>
    <property type="match status" value="1"/>
</dbReference>
<dbReference type="EMBL" id="JJML01000021">
    <property type="protein sequence ID" value="KGF72646.1"/>
    <property type="molecule type" value="Genomic_DNA"/>
</dbReference>
<dbReference type="STRING" id="1497020.DO97_06865"/>
<dbReference type="InterPro" id="IPR012296">
    <property type="entry name" value="Nuclease_put_TT1808"/>
</dbReference>
<name>A0A098TK45_9CYAN</name>
<dbReference type="AlphaFoldDB" id="A0A098TK45"/>
<dbReference type="Gene3D" id="3.90.1570.10">
    <property type="entry name" value="tt1808, chain A"/>
    <property type="match status" value="1"/>
</dbReference>
<reference evidence="2 3" key="1">
    <citation type="journal article" date="2014" name="Mol. Ecol.">
        <title>Evolution of Synechococcus.</title>
        <authorList>
            <person name="Dvorak P."/>
            <person name="Casamatta D."/>
            <person name="Hasler P."/>
            <person name="Poulickova A."/>
            <person name="Ondrej V."/>
            <person name="Sanges R."/>
        </authorList>
    </citation>
    <scope>NUCLEOTIDE SEQUENCE [LARGE SCALE GENOMIC DNA]</scope>
    <source>
        <strain evidence="2 3">CAUP A 1101</strain>
    </source>
</reference>
<protein>
    <recommendedName>
        <fullName evidence="1">Putative restriction endonuclease domain-containing protein</fullName>
    </recommendedName>
</protein>
<keyword evidence="3" id="KW-1185">Reference proteome</keyword>
<dbReference type="InterPro" id="IPR011335">
    <property type="entry name" value="Restrct_endonuc-II-like"/>
</dbReference>
<dbReference type="OrthoDB" id="428427at2"/>
<dbReference type="Proteomes" id="UP000030170">
    <property type="component" value="Unassembled WGS sequence"/>
</dbReference>
<accession>A0A098TK45</accession>
<comment type="caution">
    <text evidence="2">The sequence shown here is derived from an EMBL/GenBank/DDBJ whole genome shotgun (WGS) entry which is preliminary data.</text>
</comment>
<sequence length="204" mass="22987">MIQAIQKGTTFEAFLSGYPADGGRYELINGEVIEVRPSGDHEDVASQIIRAIDREIERLNLNWFIPNTCCVKPAGNLDAYIPDVIVLDRAQLGAELLWKTASTITSGKSAQLIVEVVSTNWHDDYARKLEDYEALEIAEYWIVDFRALGGRRFIGSPKQPTVSVYTLVDGLYQLQQFRVGEILRSHIFPELQLSTDKILQTGDR</sequence>
<dbReference type="PANTHER" id="PTHR34107:SF2">
    <property type="entry name" value="SLL0888 PROTEIN"/>
    <property type="match status" value="1"/>
</dbReference>
<evidence type="ECO:0000313" key="2">
    <source>
        <dbReference type="EMBL" id="KGF72646.1"/>
    </source>
</evidence>
<organism evidence="2 3">
    <name type="scientific">Neosynechococcus sphagnicola sy1</name>
    <dbReference type="NCBI Taxonomy" id="1497020"/>
    <lineage>
        <taxon>Bacteria</taxon>
        <taxon>Bacillati</taxon>
        <taxon>Cyanobacteriota</taxon>
        <taxon>Cyanophyceae</taxon>
        <taxon>Neosynechococcales</taxon>
        <taxon>Neosynechococcaceae</taxon>
        <taxon>Neosynechococcus</taxon>
    </lineage>
</organism>
<feature type="domain" description="Putative restriction endonuclease" evidence="1">
    <location>
        <begin position="19"/>
        <end position="194"/>
    </location>
</feature>
<proteinExistence type="predicted"/>
<gene>
    <name evidence="2" type="ORF">DO97_06865</name>
</gene>